<dbReference type="InterPro" id="IPR006726">
    <property type="entry name" value="PHBA_efflux_AaeB/fusaric-R"/>
</dbReference>
<evidence type="ECO:0000256" key="5">
    <source>
        <dbReference type="SAM" id="Phobius"/>
    </source>
</evidence>
<proteinExistence type="predicted"/>
<feature type="transmembrane region" description="Helical" evidence="5">
    <location>
        <begin position="39"/>
        <end position="69"/>
    </location>
</feature>
<keyword evidence="7" id="KW-1185">Reference proteome</keyword>
<feature type="transmembrane region" description="Helical" evidence="5">
    <location>
        <begin position="390"/>
        <end position="411"/>
    </location>
</feature>
<dbReference type="EMBL" id="JABXXR010000193">
    <property type="protein sequence ID" value="NVN41827.1"/>
    <property type="molecule type" value="Genomic_DNA"/>
</dbReference>
<feature type="transmembrane region" description="Helical" evidence="5">
    <location>
        <begin position="155"/>
        <end position="179"/>
    </location>
</feature>
<dbReference type="GO" id="GO:0005886">
    <property type="term" value="C:plasma membrane"/>
    <property type="evidence" value="ECO:0007669"/>
    <property type="project" value="InterPro"/>
</dbReference>
<protein>
    <submittedName>
        <fullName evidence="6">FUSC family protein</fullName>
    </submittedName>
</protein>
<comment type="subcellular location">
    <subcellularLocation>
        <location evidence="1">Membrane</location>
        <topology evidence="1">Multi-pass membrane protein</topology>
    </subcellularLocation>
</comment>
<evidence type="ECO:0000256" key="2">
    <source>
        <dbReference type="ARBA" id="ARBA00022692"/>
    </source>
</evidence>
<accession>A0A850PBC8</accession>
<dbReference type="Pfam" id="PF04632">
    <property type="entry name" value="FUSC"/>
    <property type="match status" value="1"/>
</dbReference>
<feature type="transmembrane region" description="Helical" evidence="5">
    <location>
        <begin position="107"/>
        <end position="126"/>
    </location>
</feature>
<name>A0A850PBC8_9PROT</name>
<dbReference type="RefSeq" id="WP_176614693.1">
    <property type="nucleotide sequence ID" value="NZ_JABXXR010000193.1"/>
</dbReference>
<feature type="transmembrane region" description="Helical" evidence="5">
    <location>
        <begin position="131"/>
        <end position="149"/>
    </location>
</feature>
<organism evidence="6 7">
    <name type="scientific">Ameyamaea chiangmaiensis</name>
    <dbReference type="NCBI Taxonomy" id="442969"/>
    <lineage>
        <taxon>Bacteria</taxon>
        <taxon>Pseudomonadati</taxon>
        <taxon>Pseudomonadota</taxon>
        <taxon>Alphaproteobacteria</taxon>
        <taxon>Acetobacterales</taxon>
        <taxon>Acetobacteraceae</taxon>
        <taxon>Ameyamaea</taxon>
    </lineage>
</organism>
<keyword evidence="3 5" id="KW-1133">Transmembrane helix</keyword>
<keyword evidence="2 5" id="KW-0812">Transmembrane</keyword>
<evidence type="ECO:0000256" key="3">
    <source>
        <dbReference type="ARBA" id="ARBA00022989"/>
    </source>
</evidence>
<dbReference type="GO" id="GO:0022857">
    <property type="term" value="F:transmembrane transporter activity"/>
    <property type="evidence" value="ECO:0007669"/>
    <property type="project" value="InterPro"/>
</dbReference>
<sequence length="630" mass="68636">MSDAVTSPSARSERVAQLIATVFPPWDALRDRVFYSARALASIALALGLSFTFQLASPMSSVTTALIVANPTVGALLSKSVWRLTGTLIGAATAVVMMALFAQTSVLYMLVLSVLIGAACCVATLLRFFKAYAAVLAGYTIVIVSAPAFDDPNGIFLSAMSRLSAVTVGLASTAFVFLVTTVSRPSRVLQQVETTTRQIAALFEHASEYFGDAPDHAENVQETVETFREAPTTYYTERGRILAATGALVEAVEYAAADNFTISRRARSLRIGVSRLLGLVGAHHPAWQTLMTRDPNARDARARTREAMRLISNAPGSLLEAPTNPALLGQLDHALGGFDDLTQRTQDLYALAIIDSERQVLEQMRAALENLGGHTRDRARLRLLFEWPSAFRNAARGMFVTFIACMVWYVFRWQSGPAMLAYLVPASCLLATSPSATRVAVQFASGTMAAIPMAFVLQTWLLPQVDGFPLLVMCLAIGLLPGIWIQFHPRHAMRGFGYAVFLNAMVQVQNPSHYDDIALTNTWLAYLLAATCLVLVFRVVLPADQRLDCARLAQSVVRAIQTLARPAQGVLDPVVWENLQIQKIQRLVQRFSFVADARRTADVTDAALMALTVGRVTLRLRAALARGQLE</sequence>
<feature type="transmembrane region" description="Helical" evidence="5">
    <location>
        <begin position="523"/>
        <end position="541"/>
    </location>
</feature>
<dbReference type="PANTHER" id="PTHR31086">
    <property type="entry name" value="ALUMINUM-ACTIVATED MALATE TRANSPORTER 10"/>
    <property type="match status" value="1"/>
</dbReference>
<dbReference type="Proteomes" id="UP000585665">
    <property type="component" value="Unassembled WGS sequence"/>
</dbReference>
<feature type="non-terminal residue" evidence="6">
    <location>
        <position position="630"/>
    </location>
</feature>
<evidence type="ECO:0000256" key="4">
    <source>
        <dbReference type="ARBA" id="ARBA00023136"/>
    </source>
</evidence>
<feature type="transmembrane region" description="Helical" evidence="5">
    <location>
        <begin position="443"/>
        <end position="461"/>
    </location>
</feature>
<feature type="transmembrane region" description="Helical" evidence="5">
    <location>
        <begin position="467"/>
        <end position="485"/>
    </location>
</feature>
<evidence type="ECO:0000256" key="1">
    <source>
        <dbReference type="ARBA" id="ARBA00004141"/>
    </source>
</evidence>
<dbReference type="AlphaFoldDB" id="A0A850PBC8"/>
<feature type="transmembrane region" description="Helical" evidence="5">
    <location>
        <begin position="81"/>
        <end position="101"/>
    </location>
</feature>
<evidence type="ECO:0000313" key="7">
    <source>
        <dbReference type="Proteomes" id="UP000585665"/>
    </source>
</evidence>
<evidence type="ECO:0000313" key="6">
    <source>
        <dbReference type="EMBL" id="NVN41827.1"/>
    </source>
</evidence>
<comment type="caution">
    <text evidence="6">The sequence shown here is derived from an EMBL/GenBank/DDBJ whole genome shotgun (WGS) entry which is preliminary data.</text>
</comment>
<gene>
    <name evidence="6" type="ORF">HUK82_14845</name>
</gene>
<reference evidence="6 7" key="1">
    <citation type="submission" date="2020-06" db="EMBL/GenBank/DDBJ databases">
        <title>Description of novel acetic acid bacteria.</title>
        <authorList>
            <person name="Sombolestani A."/>
        </authorList>
    </citation>
    <scope>NUCLEOTIDE SEQUENCE [LARGE SCALE GENOMIC DNA]</scope>
    <source>
        <strain evidence="6 7">LMG 27010</strain>
    </source>
</reference>
<keyword evidence="4 5" id="KW-0472">Membrane</keyword>